<reference evidence="2" key="1">
    <citation type="submission" date="2023-01" db="EMBL/GenBank/DDBJ databases">
        <title>Genome assembly of the deep-sea coral Lophelia pertusa.</title>
        <authorList>
            <person name="Herrera S."/>
            <person name="Cordes E."/>
        </authorList>
    </citation>
    <scope>NUCLEOTIDE SEQUENCE</scope>
    <source>
        <strain evidence="2">USNM1676648</strain>
        <tissue evidence="2">Polyp</tissue>
    </source>
</reference>
<evidence type="ECO:0000313" key="3">
    <source>
        <dbReference type="Proteomes" id="UP001163046"/>
    </source>
</evidence>
<gene>
    <name evidence="2" type="ORF">OS493_013316</name>
</gene>
<name>A0A9W9YDF2_9CNID</name>
<accession>A0A9W9YDF2</accession>
<comment type="caution">
    <text evidence="2">The sequence shown here is derived from an EMBL/GenBank/DDBJ whole genome shotgun (WGS) entry which is preliminary data.</text>
</comment>
<evidence type="ECO:0000256" key="1">
    <source>
        <dbReference type="SAM" id="MobiDB-lite"/>
    </source>
</evidence>
<proteinExistence type="predicted"/>
<protein>
    <submittedName>
        <fullName evidence="2">Uncharacterized protein</fullName>
    </submittedName>
</protein>
<dbReference type="AlphaFoldDB" id="A0A9W9YDF2"/>
<organism evidence="2 3">
    <name type="scientific">Desmophyllum pertusum</name>
    <dbReference type="NCBI Taxonomy" id="174260"/>
    <lineage>
        <taxon>Eukaryota</taxon>
        <taxon>Metazoa</taxon>
        <taxon>Cnidaria</taxon>
        <taxon>Anthozoa</taxon>
        <taxon>Hexacorallia</taxon>
        <taxon>Scleractinia</taxon>
        <taxon>Caryophylliina</taxon>
        <taxon>Caryophylliidae</taxon>
        <taxon>Desmophyllum</taxon>
    </lineage>
</organism>
<dbReference type="EMBL" id="MU827783">
    <property type="protein sequence ID" value="KAJ7335953.1"/>
    <property type="molecule type" value="Genomic_DNA"/>
</dbReference>
<feature type="compositionally biased region" description="Polar residues" evidence="1">
    <location>
        <begin position="1017"/>
        <end position="1032"/>
    </location>
</feature>
<feature type="compositionally biased region" description="Low complexity" evidence="1">
    <location>
        <begin position="927"/>
        <end position="950"/>
    </location>
</feature>
<keyword evidence="3" id="KW-1185">Reference proteome</keyword>
<sequence length="1211" mass="132636">MLRSKVHSNDNTGVINSKFLQSSVQDTLLKCLPADEHSESMVVAVLCLRLHLSFKVTELLETLKEKLDDSSLNTFNFRSSSPGGCDCDCHCGCGSCEACYDSEGCPGCFEYHDNDSCGYGGNWPFGGWSRYGSINDDVTSTVSKAKEYLANDQPGPAAVVLDALTVALLSADNQRLKNRWSSNQVTAAIESLRKAWIEVLLHPDLPKTVEDKVRERLKNAINGASSCFPESSRLKVILEMRKWTDELLVKCFAGKLTNQYFIEHKDVVEARLAYLEKNKRSSDALSYMLSCKIHESPKKTSFFQSGYGPTVTVTSSKTKYQRLINIIDYRRKFVLLLAKVGKIDQALNVLKLPTFAKVSKDAKANVNFPQSTLANMNYINFKELLSAMIVNDDDNSAETGKIPSPSKIPEEKLKNVLAVILTGTQVNSSLRCEPAMVWYIDTFCETQLTNKYTLEVKQEVKKEAELLVSKAKKQFLSPSEIKPPKDVSFKVFVVELFATLAANLINVNNSSYPSNMLNTILGMFKNKNLLWACISVVCSSEMSRKMNNQILDFVLVNLVKPLGSRCIPFDIYQSWVKNQTDLNSTEKYYEIALCILLSGKGIPGPEGSSLCKQAVLLVETLADTVDARLNGRGSYKDISVVLKKIKEDFGKEASKHGLQDFEGKLMSLCFMSSPSYDRFENAKKTCKSDKWPKLKSSMIDFLKKRRTSHTKCCIEVFGRCDMFNEVKLTLAATGYYNTSFPNLCEKIKVTMKQLKKDKACQFVEACADWLGHTMCEGAFYYWQTFYKSMHASIVQCVKLVESIKTQTFVNILLGAMHYASERYCCHNVQVKQRTNLERWLQDIKELFGKGNLTAWSWAFQDLTTGPLKRKPAVIRHLKCSKELQAGTLSHHELLATQVSAAAVSTPSAKHAQGHAQGNASKTPGCGTQASSAATTASKQPTPKTTSTTSTQRVAGHIQVALNTLLVNAVTHGRTLLEQPVNTAVSTSAHSSAQRVAGNPQVAVRMVKQSATPATKQSVSTAVNASTHTTSAQRVAGNAQVASVRMVKQSLTPATKQPVNMVVNASTHTTSAQRVSGTPQVASVRMVKQSLTPATKQSVSSAVNASTHTTSAQRVAGNPQVASFRMVKQSLTPATKQAVSSAVNASIHTTSARRLAVNAPLINTVTASARPLPTALSTPNPCTYVTIAPKPTNASAACTCSKVQPVPGSSSV</sequence>
<dbReference type="OrthoDB" id="5981943at2759"/>
<feature type="region of interest" description="Disordered" evidence="1">
    <location>
        <begin position="1017"/>
        <end position="1036"/>
    </location>
</feature>
<dbReference type="Proteomes" id="UP001163046">
    <property type="component" value="Unassembled WGS sequence"/>
</dbReference>
<evidence type="ECO:0000313" key="2">
    <source>
        <dbReference type="EMBL" id="KAJ7335953.1"/>
    </source>
</evidence>
<feature type="region of interest" description="Disordered" evidence="1">
    <location>
        <begin position="905"/>
        <end position="951"/>
    </location>
</feature>